<evidence type="ECO:0000256" key="1">
    <source>
        <dbReference type="ARBA" id="ARBA00001974"/>
    </source>
</evidence>
<dbReference type="GO" id="GO:0035999">
    <property type="term" value="P:tetrahydrofolate interconversion"/>
    <property type="evidence" value="ECO:0007669"/>
    <property type="project" value="UniProtKB-UniPathway"/>
</dbReference>
<dbReference type="Pfam" id="PF02219">
    <property type="entry name" value="MTHFR"/>
    <property type="match status" value="1"/>
</dbReference>
<evidence type="ECO:0000256" key="7">
    <source>
        <dbReference type="ARBA" id="ARBA00023002"/>
    </source>
</evidence>
<dbReference type="OrthoDB" id="16284at2759"/>
<dbReference type="InterPro" id="IPR053806">
    <property type="entry name" value="MTHFR_C"/>
</dbReference>
<keyword evidence="14" id="KW-1185">Reference proteome</keyword>
<evidence type="ECO:0000313" key="13">
    <source>
        <dbReference type="Proteomes" id="UP000182259"/>
    </source>
</evidence>
<evidence type="ECO:0000256" key="5">
    <source>
        <dbReference type="ARBA" id="ARBA00022827"/>
    </source>
</evidence>
<keyword evidence="4" id="KW-0285">Flavoprotein</keyword>
<feature type="domain" description="MTHFR SAM-binding regulatory" evidence="10">
    <location>
        <begin position="370"/>
        <end position="634"/>
    </location>
</feature>
<dbReference type="InterPro" id="IPR003171">
    <property type="entry name" value="Mehydrof_redctse-like"/>
</dbReference>
<evidence type="ECO:0000256" key="3">
    <source>
        <dbReference type="ARBA" id="ARBA00006743"/>
    </source>
</evidence>
<organism evidence="11 14">
    <name type="scientific">Sungouiella intermedia</name>
    <dbReference type="NCBI Taxonomy" id="45354"/>
    <lineage>
        <taxon>Eukaryota</taxon>
        <taxon>Fungi</taxon>
        <taxon>Dikarya</taxon>
        <taxon>Ascomycota</taxon>
        <taxon>Saccharomycotina</taxon>
        <taxon>Pichiomycetes</taxon>
        <taxon>Metschnikowiaceae</taxon>
        <taxon>Sungouiella</taxon>
    </lineage>
</organism>
<comment type="similarity">
    <text evidence="3">Belongs to the methylenetetrahydrofolate reductase family.</text>
</comment>
<evidence type="ECO:0000256" key="9">
    <source>
        <dbReference type="SAM" id="MobiDB-lite"/>
    </source>
</evidence>
<dbReference type="EMBL" id="LT635768">
    <property type="protein sequence ID" value="SGZ57675.1"/>
    <property type="molecule type" value="Genomic_DNA"/>
</dbReference>
<name>A0A1L0GKN1_9ASCO</name>
<keyword evidence="7" id="KW-0560">Oxidoreductase</keyword>
<evidence type="ECO:0000313" key="14">
    <source>
        <dbReference type="Proteomes" id="UP000182334"/>
    </source>
</evidence>
<accession>A0A1L0GKN1</accession>
<evidence type="ECO:0000256" key="4">
    <source>
        <dbReference type="ARBA" id="ARBA00022630"/>
    </source>
</evidence>
<protein>
    <submittedName>
        <fullName evidence="11">CIC11C00000002952</fullName>
    </submittedName>
    <submittedName>
        <fullName evidence="12">CIC11C00000005943</fullName>
    </submittedName>
</protein>
<evidence type="ECO:0000256" key="8">
    <source>
        <dbReference type="RuleBase" id="RU004254"/>
    </source>
</evidence>
<dbReference type="Proteomes" id="UP000182334">
    <property type="component" value="Chromosome VI"/>
</dbReference>
<dbReference type="AlphaFoldDB" id="A0A1L0GKN1"/>
<dbReference type="PANTHER" id="PTHR45754">
    <property type="entry name" value="METHYLENETETRAHYDROFOLATE REDUCTASE"/>
    <property type="match status" value="1"/>
</dbReference>
<dbReference type="GO" id="GO:0009086">
    <property type="term" value="P:methionine biosynthetic process"/>
    <property type="evidence" value="ECO:0007669"/>
    <property type="project" value="TreeGrafter"/>
</dbReference>
<dbReference type="NCBIfam" id="TIGR00677">
    <property type="entry name" value="fadh2_euk"/>
    <property type="match status" value="1"/>
</dbReference>
<comment type="pathway">
    <text evidence="2 8">One-carbon metabolism; tetrahydrofolate interconversion.</text>
</comment>
<dbReference type="GO" id="GO:0004489">
    <property type="term" value="F:methylenetetrahydrofolate reductase [NAD(P)H] activity"/>
    <property type="evidence" value="ECO:0007669"/>
    <property type="project" value="InterPro"/>
</dbReference>
<gene>
    <name evidence="12" type="ORF">SAMEA4029009_CIC11G00000005943</name>
    <name evidence="11" type="ORF">SAMEA4029010_CIC11G00000002952</name>
</gene>
<dbReference type="Pfam" id="PF21895">
    <property type="entry name" value="MTHFR_C"/>
    <property type="match status" value="1"/>
</dbReference>
<dbReference type="UniPathway" id="UPA00193"/>
<keyword evidence="6" id="KW-0521">NADP</keyword>
<dbReference type="InterPro" id="IPR004621">
    <property type="entry name" value="Fadh2_euk"/>
</dbReference>
<evidence type="ECO:0000313" key="12">
    <source>
        <dbReference type="EMBL" id="SGZ57675.1"/>
    </source>
</evidence>
<evidence type="ECO:0000259" key="10">
    <source>
        <dbReference type="Pfam" id="PF21895"/>
    </source>
</evidence>
<dbReference type="PANTHER" id="PTHR45754:SF1">
    <property type="entry name" value="METHYLENETETRAHYDROFOLATE REDUCTASE 1"/>
    <property type="match status" value="1"/>
</dbReference>
<evidence type="ECO:0000256" key="2">
    <source>
        <dbReference type="ARBA" id="ARBA00004777"/>
    </source>
</evidence>
<dbReference type="GO" id="GO:0005829">
    <property type="term" value="C:cytosol"/>
    <property type="evidence" value="ECO:0007669"/>
    <property type="project" value="TreeGrafter"/>
</dbReference>
<proteinExistence type="inferred from homology"/>
<dbReference type="SUPFAM" id="SSF51730">
    <property type="entry name" value="FAD-linked oxidoreductase"/>
    <property type="match status" value="1"/>
</dbReference>
<feature type="region of interest" description="Disordered" evidence="9">
    <location>
        <begin position="318"/>
        <end position="343"/>
    </location>
</feature>
<dbReference type="CDD" id="cd00537">
    <property type="entry name" value="MTHFR"/>
    <property type="match status" value="1"/>
</dbReference>
<dbReference type="Gene3D" id="3.20.20.220">
    <property type="match status" value="1"/>
</dbReference>
<evidence type="ECO:0000256" key="6">
    <source>
        <dbReference type="ARBA" id="ARBA00022857"/>
    </source>
</evidence>
<dbReference type="FunFam" id="3.20.20.220:FF:000002">
    <property type="entry name" value="Methylenetetrahydrofolate reductase"/>
    <property type="match status" value="1"/>
</dbReference>
<sequence>MATVTDQIKALAPGERFCLFEFFPPKTDAGFRNLLARLNRMLALNPLFLTVTWGAGGSTSEKSLDLAATCQNDLGITTVLHLTCTNTNKEVIDNALARAKSAGIRNILALRGDPPRTKEYWTPNCDFNNAVDLVRYIKAQYGDYFCVGVAGYPEGHVDGADTTHQDPARDLPYLVEKVQAGADFIITQLFFDVDKFVAYEEMLHNTPELKDTVLIPGLMPITTYKVFTRATKLSHALIPEDIFSRLEANSSNDDTVKDIGIEVLNDIISQIDERTQGRVRGFHFYTLNLEKAVASIIESSPVLNLQNHNLAVDHDDAISLDSDSEPLPPLKSTRRRSSVNENWPAKNGLDAKRALVTKALSRDRKTLVDISKGKGVLGKDATWDEFPNGRFGDSNSPAYGEIDGYGPSLKLHSNKEVLDTWGEPKSIKDITKVFVNYLSDKIQVLPWVSSELSPETALIQEQLFEMNEKGWFTLASQPAVDGCPSSDSILGWGPSNGRLFQKSFVEFFVPKQEWDTKVKPRLQEDIDSTTITYFCGDASGHITSNLPIGKDTHNRKSAVTWGVFPSKEVLQPTVIDYESFKAWNEEAFLLWLEWARCYKKDSDAYKLLNSVYSDYYLVSMVHHNFMDEYALWNSLLD</sequence>
<dbReference type="GO" id="GO:0071949">
    <property type="term" value="F:FAD binding"/>
    <property type="evidence" value="ECO:0007669"/>
    <property type="project" value="TreeGrafter"/>
</dbReference>
<dbReference type="InterPro" id="IPR029041">
    <property type="entry name" value="FAD-linked_oxidoreductase-like"/>
</dbReference>
<keyword evidence="5" id="KW-0274">FAD</keyword>
<dbReference type="Proteomes" id="UP000182259">
    <property type="component" value="Chromosome V"/>
</dbReference>
<reference evidence="13 14" key="1">
    <citation type="submission" date="2016-10" db="EMBL/GenBank/DDBJ databases">
        <authorList>
            <person name="de Groot N.N."/>
        </authorList>
    </citation>
    <scope>NUCLEOTIDE SEQUENCE [LARGE SCALE GENOMIC DNA]</scope>
    <source>
        <strain evidence="11 14">CBS 141442</strain>
        <strain evidence="12 13">PYCC 4715</strain>
    </source>
</reference>
<dbReference type="STRING" id="45354.A0A1L0GKN1"/>
<comment type="cofactor">
    <cofactor evidence="1">
        <name>FAD</name>
        <dbReference type="ChEBI" id="CHEBI:57692"/>
    </cofactor>
</comment>
<evidence type="ECO:0000313" key="11">
    <source>
        <dbReference type="EMBL" id="SGZ56741.1"/>
    </source>
</evidence>
<dbReference type="EMBL" id="LT635761">
    <property type="protein sequence ID" value="SGZ56741.1"/>
    <property type="molecule type" value="Genomic_DNA"/>
</dbReference>